<feature type="domain" description="RNase H type-1" evidence="1">
    <location>
        <begin position="303"/>
        <end position="357"/>
    </location>
</feature>
<accession>A0A834XGT8</accession>
<dbReference type="Pfam" id="PF13456">
    <property type="entry name" value="RVT_3"/>
    <property type="match status" value="1"/>
</dbReference>
<dbReference type="InterPro" id="IPR002156">
    <property type="entry name" value="RNaseH_domain"/>
</dbReference>
<proteinExistence type="predicted"/>
<dbReference type="GO" id="GO:0004523">
    <property type="term" value="F:RNA-DNA hybrid ribonuclease activity"/>
    <property type="evidence" value="ECO:0007669"/>
    <property type="project" value="InterPro"/>
</dbReference>
<dbReference type="OrthoDB" id="1432502at2759"/>
<evidence type="ECO:0000313" key="3">
    <source>
        <dbReference type="Proteomes" id="UP000634136"/>
    </source>
</evidence>
<dbReference type="InterPro" id="IPR052929">
    <property type="entry name" value="RNase_H-like_EbsB-rel"/>
</dbReference>
<evidence type="ECO:0000259" key="1">
    <source>
        <dbReference type="Pfam" id="PF13456"/>
    </source>
</evidence>
<protein>
    <submittedName>
        <fullName evidence="2">Ribonuclease H</fullName>
    </submittedName>
</protein>
<reference evidence="2" key="1">
    <citation type="submission" date="2020-09" db="EMBL/GenBank/DDBJ databases">
        <title>Genome-Enabled Discovery of Anthraquinone Biosynthesis in Senna tora.</title>
        <authorList>
            <person name="Kang S.-H."/>
            <person name="Pandey R.P."/>
            <person name="Lee C.-M."/>
            <person name="Sim J.-S."/>
            <person name="Jeong J.-T."/>
            <person name="Choi B.-S."/>
            <person name="Jung M."/>
            <person name="Ginzburg D."/>
            <person name="Zhao K."/>
            <person name="Won S.Y."/>
            <person name="Oh T.-J."/>
            <person name="Yu Y."/>
            <person name="Kim N.-H."/>
            <person name="Lee O.R."/>
            <person name="Lee T.-H."/>
            <person name="Bashyal P."/>
            <person name="Kim T.-S."/>
            <person name="Lee W.-H."/>
            <person name="Kawkins C."/>
            <person name="Kim C.-K."/>
            <person name="Kim J.S."/>
            <person name="Ahn B.O."/>
            <person name="Rhee S.Y."/>
            <person name="Sohng J.K."/>
        </authorList>
    </citation>
    <scope>NUCLEOTIDE SEQUENCE</scope>
    <source>
        <tissue evidence="2">Leaf</tissue>
    </source>
</reference>
<dbReference type="EMBL" id="JAAIUW010000001">
    <property type="protein sequence ID" value="KAF7844175.1"/>
    <property type="molecule type" value="Genomic_DNA"/>
</dbReference>
<dbReference type="GO" id="GO:0003676">
    <property type="term" value="F:nucleic acid binding"/>
    <property type="evidence" value="ECO:0007669"/>
    <property type="project" value="InterPro"/>
</dbReference>
<dbReference type="Proteomes" id="UP000634136">
    <property type="component" value="Unassembled WGS sequence"/>
</dbReference>
<dbReference type="AlphaFoldDB" id="A0A834XGT8"/>
<name>A0A834XGT8_9FABA</name>
<dbReference type="PANTHER" id="PTHR47074">
    <property type="entry name" value="BNAC02G40300D PROTEIN"/>
    <property type="match status" value="1"/>
</dbReference>
<organism evidence="2 3">
    <name type="scientific">Senna tora</name>
    <dbReference type="NCBI Taxonomy" id="362788"/>
    <lineage>
        <taxon>Eukaryota</taxon>
        <taxon>Viridiplantae</taxon>
        <taxon>Streptophyta</taxon>
        <taxon>Embryophyta</taxon>
        <taxon>Tracheophyta</taxon>
        <taxon>Spermatophyta</taxon>
        <taxon>Magnoliopsida</taxon>
        <taxon>eudicotyledons</taxon>
        <taxon>Gunneridae</taxon>
        <taxon>Pentapetalae</taxon>
        <taxon>rosids</taxon>
        <taxon>fabids</taxon>
        <taxon>Fabales</taxon>
        <taxon>Fabaceae</taxon>
        <taxon>Caesalpinioideae</taxon>
        <taxon>Cassia clade</taxon>
        <taxon>Senna</taxon>
    </lineage>
</organism>
<comment type="caution">
    <text evidence="2">The sequence shown here is derived from an EMBL/GenBank/DDBJ whole genome shotgun (WGS) entry which is preliminary data.</text>
</comment>
<dbReference type="PANTHER" id="PTHR47074:SF48">
    <property type="entry name" value="POLYNUCLEOTIDYL TRANSFERASE, RIBONUCLEASE H-LIKE SUPERFAMILY PROTEIN"/>
    <property type="match status" value="1"/>
</dbReference>
<keyword evidence="3" id="KW-1185">Reference proteome</keyword>
<evidence type="ECO:0000313" key="2">
    <source>
        <dbReference type="EMBL" id="KAF7844175.1"/>
    </source>
</evidence>
<gene>
    <name evidence="2" type="ORF">G2W53_001080</name>
</gene>
<sequence>MGYQPSYTWRSILSARWVLERRAIWRVGNGTHIRIWEDRWLRGSHCNRLLQPRQAGSDLHRVSDLIDHNTRTWRHDIISVYFNFADVSNTLGVPLTMHNIDDKLIWPHTKHNHFSVKIAYHFITVQDSVSGVTTSSTPAFWQKLWRLKLPPHIKNFFWRPCHGKYLSYYAWLLLGTNDMANFSTRLLSPPPLSSDAAFFDWLVDRIMCDSPDVVMWIALICWTIWTGRNALIFQDKMYSPQESVLKSQSLFMEIQDSSTSPGCTQSHSLRIPRSREAYRWQCPSRHHYKMNTEVAKISDVEWSIGVVIRSDQGHLFMTGIKTILAPDEVAVAEALGIKWGLQIAQQCHVSKLEVETDL</sequence>